<dbReference type="EnsemblMetazoa" id="CapteT210015">
    <property type="protein sequence ID" value="CapteP210015"/>
    <property type="gene ID" value="CapteG210015"/>
</dbReference>
<accession>R7V7F7</accession>
<dbReference type="EMBL" id="AMQN01004762">
    <property type="status" value="NOT_ANNOTATED_CDS"/>
    <property type="molecule type" value="Genomic_DNA"/>
</dbReference>
<dbReference type="HOGENOM" id="CLU_1290040_0_0_1"/>
<gene>
    <name evidence="1" type="ORF">CAPTEDRAFT_210015</name>
</gene>
<sequence>MVIATQQEFFLSQKVASRSNTQMTWSSRPFIQERFVSISPQKLIALKDQIKNWVAAERKQRNLQSMSCVGKSQQVVPVNAKNISGYDESEHYKTGVKALQELHNTLPGVPKNPFVNSRNMIMLRLLIRNGQRSGAVINCLNTEFEAAQEVSKERFIMKCSYVSERMRIKWSKREEEFLKDSFYDMLSGTVPMSSKNLAFVPRALTHLLFNVQKL</sequence>
<reference evidence="2" key="3">
    <citation type="submission" date="2015-06" db="UniProtKB">
        <authorList>
            <consortium name="EnsemblMetazoa"/>
        </authorList>
    </citation>
    <scope>IDENTIFICATION</scope>
</reference>
<dbReference type="AlphaFoldDB" id="R7V7F7"/>
<dbReference type="OrthoDB" id="5990091at2759"/>
<keyword evidence="3" id="KW-1185">Reference proteome</keyword>
<reference evidence="3" key="1">
    <citation type="submission" date="2012-12" db="EMBL/GenBank/DDBJ databases">
        <authorList>
            <person name="Hellsten U."/>
            <person name="Grimwood J."/>
            <person name="Chapman J.A."/>
            <person name="Shapiro H."/>
            <person name="Aerts A."/>
            <person name="Otillar R.P."/>
            <person name="Terry A.Y."/>
            <person name="Boore J.L."/>
            <person name="Simakov O."/>
            <person name="Marletaz F."/>
            <person name="Cho S.-J."/>
            <person name="Edsinger-Gonzales E."/>
            <person name="Havlak P."/>
            <person name="Kuo D.-H."/>
            <person name="Larsson T."/>
            <person name="Lv J."/>
            <person name="Arendt D."/>
            <person name="Savage R."/>
            <person name="Osoegawa K."/>
            <person name="de Jong P."/>
            <person name="Lindberg D.R."/>
            <person name="Seaver E.C."/>
            <person name="Weisblat D.A."/>
            <person name="Putnam N.H."/>
            <person name="Grigoriev I.V."/>
            <person name="Rokhsar D.S."/>
        </authorList>
    </citation>
    <scope>NUCLEOTIDE SEQUENCE</scope>
    <source>
        <strain evidence="3">I ESC-2004</strain>
    </source>
</reference>
<evidence type="ECO:0000313" key="3">
    <source>
        <dbReference type="Proteomes" id="UP000014760"/>
    </source>
</evidence>
<dbReference type="Proteomes" id="UP000014760">
    <property type="component" value="Unassembled WGS sequence"/>
</dbReference>
<evidence type="ECO:0000313" key="2">
    <source>
        <dbReference type="EnsemblMetazoa" id="CapteP210015"/>
    </source>
</evidence>
<name>R7V7F7_CAPTE</name>
<protein>
    <submittedName>
        <fullName evidence="1 2">Uncharacterized protein</fullName>
    </submittedName>
</protein>
<organism evidence="1">
    <name type="scientific">Capitella teleta</name>
    <name type="common">Polychaete worm</name>
    <dbReference type="NCBI Taxonomy" id="283909"/>
    <lineage>
        <taxon>Eukaryota</taxon>
        <taxon>Metazoa</taxon>
        <taxon>Spiralia</taxon>
        <taxon>Lophotrochozoa</taxon>
        <taxon>Annelida</taxon>
        <taxon>Polychaeta</taxon>
        <taxon>Sedentaria</taxon>
        <taxon>Scolecida</taxon>
        <taxon>Capitellidae</taxon>
        <taxon>Capitella</taxon>
    </lineage>
</organism>
<dbReference type="EMBL" id="KB294299">
    <property type="protein sequence ID" value="ELU14788.1"/>
    <property type="molecule type" value="Genomic_DNA"/>
</dbReference>
<reference evidence="1 3" key="2">
    <citation type="journal article" date="2013" name="Nature">
        <title>Insights into bilaterian evolution from three spiralian genomes.</title>
        <authorList>
            <person name="Simakov O."/>
            <person name="Marletaz F."/>
            <person name="Cho S.J."/>
            <person name="Edsinger-Gonzales E."/>
            <person name="Havlak P."/>
            <person name="Hellsten U."/>
            <person name="Kuo D.H."/>
            <person name="Larsson T."/>
            <person name="Lv J."/>
            <person name="Arendt D."/>
            <person name="Savage R."/>
            <person name="Osoegawa K."/>
            <person name="de Jong P."/>
            <person name="Grimwood J."/>
            <person name="Chapman J.A."/>
            <person name="Shapiro H."/>
            <person name="Aerts A."/>
            <person name="Otillar R.P."/>
            <person name="Terry A.Y."/>
            <person name="Boore J.L."/>
            <person name="Grigoriev I.V."/>
            <person name="Lindberg D.R."/>
            <person name="Seaver E.C."/>
            <person name="Weisblat D.A."/>
            <person name="Putnam N.H."/>
            <person name="Rokhsar D.S."/>
        </authorList>
    </citation>
    <scope>NUCLEOTIDE SEQUENCE</scope>
    <source>
        <strain evidence="1 3">I ESC-2004</strain>
    </source>
</reference>
<dbReference type="EMBL" id="AMQN01004763">
    <property type="status" value="NOT_ANNOTATED_CDS"/>
    <property type="molecule type" value="Genomic_DNA"/>
</dbReference>
<evidence type="ECO:0000313" key="1">
    <source>
        <dbReference type="EMBL" id="ELU14788.1"/>
    </source>
</evidence>
<proteinExistence type="predicted"/>